<reference evidence="1" key="2">
    <citation type="submission" date="2023-01" db="EMBL/GenBank/DDBJ databases">
        <authorList>
            <person name="Sun Q."/>
            <person name="Evtushenko L."/>
        </authorList>
    </citation>
    <scope>NUCLEOTIDE SEQUENCE</scope>
    <source>
        <strain evidence="1">VKM Ac-1246</strain>
    </source>
</reference>
<comment type="caution">
    <text evidence="1">The sequence shown here is derived from an EMBL/GenBank/DDBJ whole genome shotgun (WGS) entry which is preliminary data.</text>
</comment>
<dbReference type="EMBL" id="BSEL01000008">
    <property type="protein sequence ID" value="GLJ70010.1"/>
    <property type="molecule type" value="Genomic_DNA"/>
</dbReference>
<evidence type="ECO:0000313" key="2">
    <source>
        <dbReference type="Proteomes" id="UP001142292"/>
    </source>
</evidence>
<protein>
    <recommendedName>
        <fullName evidence="3">Endonuclease</fullName>
    </recommendedName>
</protein>
<evidence type="ECO:0000313" key="1">
    <source>
        <dbReference type="EMBL" id="GLJ70010.1"/>
    </source>
</evidence>
<sequence>MCMGRTRRGYVQKMSRRERETMRRLLDAGGTTYAEEAGIRLRDKPSPLYRLLVLTMLSSTRITTDIAVAASRELSKAGWRTPQRLLDSTWQQRVDALGRGHYRRYDESTATKLEEQAHWLLENHRGDLRNLRPASRDDADALIDALADSPRIGPVGARIFCREVQDVWPELSPFLDDPLLEQARDLALPDDPDELAELVPDGRCAPLAAALTRVRHGLPGL</sequence>
<keyword evidence="2" id="KW-1185">Reference proteome</keyword>
<reference evidence="1" key="1">
    <citation type="journal article" date="2014" name="Int. J. Syst. Evol. Microbiol.">
        <title>Complete genome of a new Firmicutes species belonging to the dominant human colonic microbiota ('Ruminococcus bicirculans') reveals two chromosomes and a selective capacity to utilize plant glucans.</title>
        <authorList>
            <consortium name="NISC Comparative Sequencing Program"/>
            <person name="Wegmann U."/>
            <person name="Louis P."/>
            <person name="Goesmann A."/>
            <person name="Henrissat B."/>
            <person name="Duncan S.H."/>
            <person name="Flint H.J."/>
        </authorList>
    </citation>
    <scope>NUCLEOTIDE SEQUENCE</scope>
    <source>
        <strain evidence="1">VKM Ac-1246</strain>
    </source>
</reference>
<organism evidence="1 2">
    <name type="scientific">Nocardioides luteus</name>
    <dbReference type="NCBI Taxonomy" id="1844"/>
    <lineage>
        <taxon>Bacteria</taxon>
        <taxon>Bacillati</taxon>
        <taxon>Actinomycetota</taxon>
        <taxon>Actinomycetes</taxon>
        <taxon>Propionibacteriales</taxon>
        <taxon>Nocardioidaceae</taxon>
        <taxon>Nocardioides</taxon>
    </lineage>
</organism>
<accession>A0ABQ5T167</accession>
<proteinExistence type="predicted"/>
<gene>
    <name evidence="1" type="ORF">GCM10017579_40460</name>
</gene>
<evidence type="ECO:0008006" key="3">
    <source>
        <dbReference type="Google" id="ProtNLM"/>
    </source>
</evidence>
<dbReference type="Proteomes" id="UP001142292">
    <property type="component" value="Unassembled WGS sequence"/>
</dbReference>
<name>A0ABQ5T167_9ACTN</name>